<dbReference type="InterPro" id="IPR057226">
    <property type="entry name" value="DUF7904"/>
</dbReference>
<dbReference type="Proteomes" id="UP000243515">
    <property type="component" value="Unassembled WGS sequence"/>
</dbReference>
<dbReference type="PANTHER" id="PTHR11977:SF133">
    <property type="entry name" value="DUF4045 DOMAIN-CONTAINING PROTEIN"/>
    <property type="match status" value="1"/>
</dbReference>
<evidence type="ECO:0000313" key="6">
    <source>
        <dbReference type="Proteomes" id="UP000243515"/>
    </source>
</evidence>
<feature type="compositionally biased region" description="Low complexity" evidence="1">
    <location>
        <begin position="368"/>
        <end position="382"/>
    </location>
</feature>
<evidence type="ECO:0000259" key="3">
    <source>
        <dbReference type="Pfam" id="PF13254"/>
    </source>
</evidence>
<feature type="compositionally biased region" description="Polar residues" evidence="1">
    <location>
        <begin position="1037"/>
        <end position="1048"/>
    </location>
</feature>
<feature type="region of interest" description="Disordered" evidence="1">
    <location>
        <begin position="194"/>
        <end position="644"/>
    </location>
</feature>
<dbReference type="Gene3D" id="3.40.20.10">
    <property type="entry name" value="Severin"/>
    <property type="match status" value="3"/>
</dbReference>
<feature type="region of interest" description="Disordered" evidence="1">
    <location>
        <begin position="1103"/>
        <end position="1127"/>
    </location>
</feature>
<dbReference type="GO" id="GO:0051015">
    <property type="term" value="F:actin filament binding"/>
    <property type="evidence" value="ECO:0007669"/>
    <property type="project" value="InterPro"/>
</dbReference>
<evidence type="ECO:0000259" key="2">
    <source>
        <dbReference type="Pfam" id="PF00626"/>
    </source>
</evidence>
<dbReference type="SUPFAM" id="SSF55753">
    <property type="entry name" value="Actin depolymerizing proteins"/>
    <property type="match status" value="3"/>
</dbReference>
<protein>
    <recommendedName>
        <fullName evidence="7">DUF4045 domain-containing protein</fullName>
    </recommendedName>
</protein>
<feature type="region of interest" description="Disordered" evidence="1">
    <location>
        <begin position="1065"/>
        <end position="1084"/>
    </location>
</feature>
<evidence type="ECO:0008006" key="7">
    <source>
        <dbReference type="Google" id="ProtNLM"/>
    </source>
</evidence>
<dbReference type="GO" id="GO:0005737">
    <property type="term" value="C:cytoplasm"/>
    <property type="evidence" value="ECO:0007669"/>
    <property type="project" value="TreeGrafter"/>
</dbReference>
<dbReference type="EMBL" id="NPHW01003961">
    <property type="protein sequence ID" value="OXV08669.1"/>
    <property type="molecule type" value="Genomic_DNA"/>
</dbReference>
<feature type="compositionally biased region" description="Polar residues" evidence="1">
    <location>
        <begin position="357"/>
        <end position="367"/>
    </location>
</feature>
<keyword evidence="6" id="KW-1185">Reference proteome</keyword>
<feature type="compositionally biased region" description="Polar residues" evidence="1">
    <location>
        <begin position="260"/>
        <end position="289"/>
    </location>
</feature>
<name>A0A232LWY1_9EURO</name>
<feature type="compositionally biased region" description="Basic and acidic residues" evidence="1">
    <location>
        <begin position="612"/>
        <end position="625"/>
    </location>
</feature>
<accession>A0A232LWY1</accession>
<dbReference type="InterPro" id="IPR007123">
    <property type="entry name" value="Gelsolin-like_dom"/>
</dbReference>
<feature type="compositionally biased region" description="Basic and acidic residues" evidence="1">
    <location>
        <begin position="47"/>
        <end position="65"/>
    </location>
</feature>
<dbReference type="GO" id="GO:0051014">
    <property type="term" value="P:actin filament severing"/>
    <property type="evidence" value="ECO:0007669"/>
    <property type="project" value="TreeGrafter"/>
</dbReference>
<dbReference type="GO" id="GO:0051016">
    <property type="term" value="P:barbed-end actin filament capping"/>
    <property type="evidence" value="ECO:0007669"/>
    <property type="project" value="TreeGrafter"/>
</dbReference>
<dbReference type="InterPro" id="IPR007122">
    <property type="entry name" value="Villin/Gelsolin"/>
</dbReference>
<evidence type="ECO:0000313" key="5">
    <source>
        <dbReference type="EMBL" id="OXV08669.1"/>
    </source>
</evidence>
<feature type="domain" description="DUF4045" evidence="3">
    <location>
        <begin position="13"/>
        <end position="732"/>
    </location>
</feature>
<feature type="compositionally biased region" description="Polar residues" evidence="1">
    <location>
        <begin position="312"/>
        <end position="334"/>
    </location>
</feature>
<feature type="region of interest" description="Disordered" evidence="1">
    <location>
        <begin position="47"/>
        <end position="66"/>
    </location>
</feature>
<dbReference type="GO" id="GO:0005546">
    <property type="term" value="F:phosphatidylinositol-4,5-bisphosphate binding"/>
    <property type="evidence" value="ECO:0007669"/>
    <property type="project" value="TreeGrafter"/>
</dbReference>
<feature type="compositionally biased region" description="Polar residues" evidence="1">
    <location>
        <begin position="1202"/>
        <end position="1216"/>
    </location>
</feature>
<dbReference type="Pfam" id="PF00626">
    <property type="entry name" value="Gelsolin"/>
    <property type="match status" value="1"/>
</dbReference>
<dbReference type="InterPro" id="IPR025118">
    <property type="entry name" value="DUF4045"/>
</dbReference>
<feature type="region of interest" description="Disordered" evidence="1">
    <location>
        <begin position="963"/>
        <end position="1000"/>
    </location>
</feature>
<feature type="region of interest" description="Disordered" evidence="1">
    <location>
        <begin position="851"/>
        <end position="871"/>
    </location>
</feature>
<feature type="compositionally biased region" description="Basic and acidic residues" evidence="1">
    <location>
        <begin position="244"/>
        <end position="253"/>
    </location>
</feature>
<dbReference type="Pfam" id="PF13254">
    <property type="entry name" value="DUF4045"/>
    <property type="match status" value="1"/>
</dbReference>
<dbReference type="OrthoDB" id="6375767at2759"/>
<feature type="domain" description="DUF7904" evidence="4">
    <location>
        <begin position="1259"/>
        <end position="1357"/>
    </location>
</feature>
<evidence type="ECO:0000259" key="4">
    <source>
        <dbReference type="Pfam" id="PF25480"/>
    </source>
</evidence>
<feature type="domain" description="Gelsolin-like" evidence="2">
    <location>
        <begin position="1511"/>
        <end position="1558"/>
    </location>
</feature>
<feature type="compositionally biased region" description="Basic residues" evidence="1">
    <location>
        <begin position="963"/>
        <end position="972"/>
    </location>
</feature>
<dbReference type="InterPro" id="IPR029006">
    <property type="entry name" value="ADF-H/Gelsolin-like_dom_sf"/>
</dbReference>
<feature type="region of interest" description="Disordered" evidence="1">
    <location>
        <begin position="730"/>
        <end position="792"/>
    </location>
</feature>
<feature type="region of interest" description="Disordered" evidence="1">
    <location>
        <begin position="1169"/>
        <end position="1216"/>
    </location>
</feature>
<dbReference type="PANTHER" id="PTHR11977">
    <property type="entry name" value="VILLIN"/>
    <property type="match status" value="1"/>
</dbReference>
<evidence type="ECO:0000256" key="1">
    <source>
        <dbReference type="SAM" id="MobiDB-lite"/>
    </source>
</evidence>
<reference evidence="5 6" key="1">
    <citation type="journal article" date="2015" name="Environ. Microbiol.">
        <title>Metagenome sequence of Elaphomyces granulatus from sporocarp tissue reveals Ascomycota ectomycorrhizal fingerprints of genome expansion and a Proteobacteria-rich microbiome.</title>
        <authorList>
            <person name="Quandt C.A."/>
            <person name="Kohler A."/>
            <person name="Hesse C.N."/>
            <person name="Sharpton T.J."/>
            <person name="Martin F."/>
            <person name="Spatafora J.W."/>
        </authorList>
    </citation>
    <scope>NUCLEOTIDE SEQUENCE [LARGE SCALE GENOMIC DNA]</scope>
    <source>
        <strain evidence="5 6">OSC145934</strain>
    </source>
</reference>
<feature type="compositionally biased region" description="Polar residues" evidence="1">
    <location>
        <begin position="469"/>
        <end position="480"/>
    </location>
</feature>
<proteinExistence type="predicted"/>
<organism evidence="5 6">
    <name type="scientific">Elaphomyces granulatus</name>
    <dbReference type="NCBI Taxonomy" id="519963"/>
    <lineage>
        <taxon>Eukaryota</taxon>
        <taxon>Fungi</taxon>
        <taxon>Dikarya</taxon>
        <taxon>Ascomycota</taxon>
        <taxon>Pezizomycotina</taxon>
        <taxon>Eurotiomycetes</taxon>
        <taxon>Eurotiomycetidae</taxon>
        <taxon>Eurotiales</taxon>
        <taxon>Elaphomycetaceae</taxon>
        <taxon>Elaphomyces</taxon>
    </lineage>
</organism>
<comment type="caution">
    <text evidence="5">The sequence shown here is derived from an EMBL/GenBank/DDBJ whole genome shotgun (WGS) entry which is preliminary data.</text>
</comment>
<gene>
    <name evidence="5" type="ORF">Egran_03566</name>
</gene>
<dbReference type="SMART" id="SM00262">
    <property type="entry name" value="GEL"/>
    <property type="match status" value="3"/>
</dbReference>
<feature type="compositionally biased region" description="Low complexity" evidence="1">
    <location>
        <begin position="773"/>
        <end position="787"/>
    </location>
</feature>
<feature type="compositionally biased region" description="Polar residues" evidence="1">
    <location>
        <begin position="384"/>
        <end position="398"/>
    </location>
</feature>
<sequence>MSAAQENKNEGLEDVNDFLLRIRELGDKRDKEDEERARKLEEEILQGRRERQARRADTSCRKENNLRQSPLTITLFELETERARSISPTKDSPLSEQAGLPALLRRQLIDPPENLQPSFANDTEFNADSRPGEIAMVDSELAGATGPTLPWQHRLAPGDLQKTLDVSTVSTSRSKMDAADPENDMGPLRGEIASSLGSKDPSWFRQTADRGIGSPALRKGHEESIMDISQTGSSVKLPGLSRESTSEPEKLPDQELGGNRSRSPSRASSTFGGSSIAGNRYSSVSSVSTMGGLGSPIPLSSSQRLEARKAETTPSTPEDQPPTSSSRNSLQRPASPTKGLGGFVQSAMMKRSDSISKRWSTQVTPGLNRSNSSNRSGNGRSSVMDLNTGITDALSTGESLPLPSSRPSSSHSDATVVHNAKINDRPGSSDKPPGRGDKPTDEGFIRPQLPLHTRSISSVSKDEGKASDSEIQTPKSPSRSVDSKRWSPTKATWLESALNRPESPRPKSQGPQQPAWLRDLGKSRQSKTSVDLGRSVPFNDVSATGLMRSPPPGGQYKKPSISGLPDTLFPSETANKDAEALQNAEENTSISEIDEHSQSSPENPLKQNVEPDVAKDSAIRKDPPAKLKLPLPITHAPDLGSPKNTELLAATDFRANLRRREVASDGISKKDPEFKNAFGKLRRVEKSNYVAPNELKENILRGKAALNITGGPKKSQRIDELKESILKQKEAMKAGGGFSRRTTSGDKEARPKLAPAIPESISRRNNLSRIDSTKSTLSSGTLSPSPSERSIEKQLWTEQQSLTEQIDNDTESVEFPEIESAEVMAGLAIAHVPITKSARDLDKDVNLDASVNNRQPMSEPSVMETNREGPQGNVIQPVRALLSRNNAEAAKAVAVPKGLTTKGTLADRLNPALAGFWTRGPPLASGESKTHDVSVTTTKAISHSNKEAIESTSSIPLMHMTKARAKGPKRRLPTTLPTEVKPTEERQTSPLSSTDFFSHKEPSASYKLDDIRPISSTPDTFYSAKQTLDEGPKPTLSRKSVQLTSTSRPVTPARIKPYEAREDKNHPFIKTSPPQRCEEPDTELPPKSEVVLHKVDEILVNSLIGKPTPPPKSAALLPSPTTAQDKGAQDISLSRFPITFPLKESFVNPSVSFPQKSLVGLGIESTALEPKQKSKPDPAVCFSQRKPTSPPPIPPKKHDMPLNSSVKPPSPVPRTTESTRVISNFFGTLPKSSDRVVIDPQLILMAKTDNSKIRTLRKQICEITSDGKKQDLPVNQEYILYEGSMYLCVHLFELHGGSKCEVHLWCGDEVGEAAIEDAQLFARKVARENSCKLEILRQGKETAIFMQALGGIIITRRGFSSRSSSSALYMLCGRRHLGQIAFDEVDFSRRNLCSGYPYVISAKFGKLYLWKGKGSGADEIGGARLIGMDLGLTGEIEEVAEGQEPDSFFEVFPDYKTTAPYQTSEHWNLKPNHEKFCCRLLQVDHELGQRPSFWSRRGSSSPVTRPNDTVREVEPFCQKDLTPRGIYVLDAFFELYVIIGEQASSRPTELASAIVFAQEYGILAASLQDRPFIPKSFVAIGGVPDSCKTAFRKWDRRTWQSQPQVLPLNAAIEAIRF</sequence>
<feature type="compositionally biased region" description="Low complexity" evidence="1">
    <location>
        <begin position="399"/>
        <end position="412"/>
    </location>
</feature>
<dbReference type="GO" id="GO:0008154">
    <property type="term" value="P:actin polymerization or depolymerization"/>
    <property type="evidence" value="ECO:0007669"/>
    <property type="project" value="TreeGrafter"/>
</dbReference>
<feature type="compositionally biased region" description="Basic and acidic residues" evidence="1">
    <location>
        <begin position="421"/>
        <end position="444"/>
    </location>
</feature>
<dbReference type="Pfam" id="PF25480">
    <property type="entry name" value="DUF7904"/>
    <property type="match status" value="1"/>
</dbReference>
<dbReference type="GO" id="GO:0015629">
    <property type="term" value="C:actin cytoskeleton"/>
    <property type="evidence" value="ECO:0007669"/>
    <property type="project" value="TreeGrafter"/>
</dbReference>
<feature type="region of interest" description="Disordered" evidence="1">
    <location>
        <begin position="1024"/>
        <end position="1048"/>
    </location>
</feature>